<dbReference type="OrthoDB" id="9799947at2"/>
<evidence type="ECO:0000313" key="2">
    <source>
        <dbReference type="EMBL" id="MXP65981.1"/>
    </source>
</evidence>
<dbReference type="Proteomes" id="UP000460715">
    <property type="component" value="Unassembled WGS sequence"/>
</dbReference>
<sequence length="217" mass="22428">MHPLSRRGSLGGVALLVLSAWPRTQAWAQAATPAPASGPAGTPRRIRGHIAGLDGPVLRVVTREGPSVDVTLAETLTVSALRRVVMDDITKGTSVGVVAEPGPDGELKAVAITVLPPGMRITERQVAWDLSPGTSMNDGPVEAVVESSAGRDLTLRIHGKEVLVRVTPDTPLLMPVPAARTDLVTGAAVFINALQSAEGRISAARVTVGKDGVDPAI</sequence>
<evidence type="ECO:0008006" key="4">
    <source>
        <dbReference type="Google" id="ProtNLM"/>
    </source>
</evidence>
<accession>A0A845BFX0</accession>
<reference evidence="2 3" key="1">
    <citation type="submission" date="2019-03" db="EMBL/GenBank/DDBJ databases">
        <title>Roseomonas sp. a novel Roseomonas species isolated from Sea whip Gorgonian.</title>
        <authorList>
            <person name="Li F."/>
            <person name="Pan X."/>
            <person name="Huang S."/>
            <person name="Li Z."/>
            <person name="Meng B."/>
        </authorList>
    </citation>
    <scope>NUCLEOTIDE SEQUENCE [LARGE SCALE GENOMIC DNA]</scope>
    <source>
        <strain evidence="2 3">M0104</strain>
    </source>
</reference>
<dbReference type="RefSeq" id="WP_160939389.1">
    <property type="nucleotide sequence ID" value="NZ_SNVJ01000034.1"/>
</dbReference>
<evidence type="ECO:0000256" key="1">
    <source>
        <dbReference type="SAM" id="SignalP"/>
    </source>
</evidence>
<keyword evidence="3" id="KW-1185">Reference proteome</keyword>
<name>A0A845BFX0_9PROT</name>
<dbReference type="EMBL" id="SNVJ01000034">
    <property type="protein sequence ID" value="MXP65981.1"/>
    <property type="molecule type" value="Genomic_DNA"/>
</dbReference>
<dbReference type="AlphaFoldDB" id="A0A845BFX0"/>
<protein>
    <recommendedName>
        <fullName evidence="4">DUF5666 domain-containing protein</fullName>
    </recommendedName>
</protein>
<feature type="signal peptide" evidence="1">
    <location>
        <begin position="1"/>
        <end position="28"/>
    </location>
</feature>
<comment type="caution">
    <text evidence="2">The sequence shown here is derived from an EMBL/GenBank/DDBJ whole genome shotgun (WGS) entry which is preliminary data.</text>
</comment>
<organism evidence="2 3">
    <name type="scientific">Teichococcus coralli</name>
    <dbReference type="NCBI Taxonomy" id="2545983"/>
    <lineage>
        <taxon>Bacteria</taxon>
        <taxon>Pseudomonadati</taxon>
        <taxon>Pseudomonadota</taxon>
        <taxon>Alphaproteobacteria</taxon>
        <taxon>Acetobacterales</taxon>
        <taxon>Roseomonadaceae</taxon>
        <taxon>Roseomonas</taxon>
    </lineage>
</organism>
<proteinExistence type="predicted"/>
<evidence type="ECO:0000313" key="3">
    <source>
        <dbReference type="Proteomes" id="UP000460715"/>
    </source>
</evidence>
<feature type="chain" id="PRO_5032992672" description="DUF5666 domain-containing protein" evidence="1">
    <location>
        <begin position="29"/>
        <end position="217"/>
    </location>
</feature>
<keyword evidence="1" id="KW-0732">Signal</keyword>
<gene>
    <name evidence="2" type="ORF">E0493_21780</name>
</gene>